<dbReference type="Proteomes" id="UP001163321">
    <property type="component" value="Chromosome 13"/>
</dbReference>
<evidence type="ECO:0000313" key="2">
    <source>
        <dbReference type="Proteomes" id="UP001163321"/>
    </source>
</evidence>
<accession>A0ACC0WIZ2</accession>
<sequence length="164" mass="17421">MPSKPLAHAHRRESECDNPSVMAFKSSSSRPEMSVSMLARIPRITSFTALSLMHGMLSFSLINEPSALSETASLSLIPASTTFFFKNFLSVLPILPSTMSVAAATASVVSLKALKPLSFSTFEAFSGVEKCLNTSSALANLASSCTLNSAWPAAVSKRTSIVKE</sequence>
<gene>
    <name evidence="1" type="ORF">PsorP6_012876</name>
</gene>
<name>A0ACC0WIZ2_9STRA</name>
<dbReference type="EMBL" id="CM047592">
    <property type="protein sequence ID" value="KAI9917986.1"/>
    <property type="molecule type" value="Genomic_DNA"/>
</dbReference>
<comment type="caution">
    <text evidence="1">The sequence shown here is derived from an EMBL/GenBank/DDBJ whole genome shotgun (WGS) entry which is preliminary data.</text>
</comment>
<keyword evidence="2" id="KW-1185">Reference proteome</keyword>
<evidence type="ECO:0000313" key="1">
    <source>
        <dbReference type="EMBL" id="KAI9917986.1"/>
    </source>
</evidence>
<reference evidence="1 2" key="1">
    <citation type="journal article" date="2022" name="bioRxiv">
        <title>The genome of the oomycete Peronosclerospora sorghi, a cosmopolitan pathogen of maize and sorghum, is inflated with dispersed pseudogenes.</title>
        <authorList>
            <person name="Fletcher K."/>
            <person name="Martin F."/>
            <person name="Isakeit T."/>
            <person name="Cavanaugh K."/>
            <person name="Magill C."/>
            <person name="Michelmore R."/>
        </authorList>
    </citation>
    <scope>NUCLEOTIDE SEQUENCE [LARGE SCALE GENOMIC DNA]</scope>
    <source>
        <strain evidence="1">P6</strain>
    </source>
</reference>
<organism evidence="1 2">
    <name type="scientific">Peronosclerospora sorghi</name>
    <dbReference type="NCBI Taxonomy" id="230839"/>
    <lineage>
        <taxon>Eukaryota</taxon>
        <taxon>Sar</taxon>
        <taxon>Stramenopiles</taxon>
        <taxon>Oomycota</taxon>
        <taxon>Peronosporomycetes</taxon>
        <taxon>Peronosporales</taxon>
        <taxon>Peronosporaceae</taxon>
        <taxon>Peronosclerospora</taxon>
    </lineage>
</organism>
<proteinExistence type="predicted"/>
<protein>
    <submittedName>
        <fullName evidence="1">Uncharacterized protein</fullName>
    </submittedName>
</protein>